<comment type="similarity">
    <text evidence="1">Belongs to the RutC family.</text>
</comment>
<dbReference type="InterPro" id="IPR019897">
    <property type="entry name" value="RidA_CS"/>
</dbReference>
<dbReference type="EMBL" id="DSUH01000126">
    <property type="protein sequence ID" value="HGU32303.1"/>
    <property type="molecule type" value="Genomic_DNA"/>
</dbReference>
<dbReference type="AlphaFoldDB" id="A0A7C4MMB7"/>
<protein>
    <submittedName>
        <fullName evidence="2">RidA family protein</fullName>
    </submittedName>
</protein>
<dbReference type="GO" id="GO:0019239">
    <property type="term" value="F:deaminase activity"/>
    <property type="evidence" value="ECO:0007669"/>
    <property type="project" value="TreeGrafter"/>
</dbReference>
<evidence type="ECO:0000313" key="2">
    <source>
        <dbReference type="EMBL" id="HGU32303.1"/>
    </source>
</evidence>
<dbReference type="Gene3D" id="3.30.1330.40">
    <property type="entry name" value="RutC-like"/>
    <property type="match status" value="1"/>
</dbReference>
<organism evidence="2">
    <name type="scientific">Desulfatirhabdium butyrativorans</name>
    <dbReference type="NCBI Taxonomy" id="340467"/>
    <lineage>
        <taxon>Bacteria</taxon>
        <taxon>Pseudomonadati</taxon>
        <taxon>Thermodesulfobacteriota</taxon>
        <taxon>Desulfobacteria</taxon>
        <taxon>Desulfobacterales</taxon>
        <taxon>Desulfatirhabdiaceae</taxon>
        <taxon>Desulfatirhabdium</taxon>
    </lineage>
</organism>
<dbReference type="InterPro" id="IPR006175">
    <property type="entry name" value="YjgF/YER057c/UK114"/>
</dbReference>
<dbReference type="CDD" id="cd00448">
    <property type="entry name" value="YjgF_YER057c_UK114_family"/>
    <property type="match status" value="1"/>
</dbReference>
<dbReference type="PANTHER" id="PTHR11803:SF58">
    <property type="entry name" value="PROTEIN HMF1-RELATED"/>
    <property type="match status" value="1"/>
</dbReference>
<dbReference type="Pfam" id="PF01042">
    <property type="entry name" value="Ribonuc_L-PSP"/>
    <property type="match status" value="1"/>
</dbReference>
<dbReference type="GO" id="GO:0005829">
    <property type="term" value="C:cytosol"/>
    <property type="evidence" value="ECO:0007669"/>
    <property type="project" value="TreeGrafter"/>
</dbReference>
<accession>A0A7C4MMB7</accession>
<dbReference type="InterPro" id="IPR006056">
    <property type="entry name" value="RidA"/>
</dbReference>
<dbReference type="PANTHER" id="PTHR11803">
    <property type="entry name" value="2-IMINOBUTANOATE/2-IMINOPROPANOATE DEAMINASE RIDA"/>
    <property type="match status" value="1"/>
</dbReference>
<sequence>MQLQTISTPDAPKAIGPYSQAVSADGFVFVSGQLGLDPETGNLVSEDVRSQAEQALKNLSAILLAAGTDLDHVVSVDVFLTDMADFQTLNAVYERFFVNHRPARAAIGVAALPKGAKIEIRCTAVRR</sequence>
<dbReference type="InterPro" id="IPR035959">
    <property type="entry name" value="RutC-like_sf"/>
</dbReference>
<dbReference type="FunFam" id="3.30.1330.40:FF:000001">
    <property type="entry name" value="L-PSP family endoribonuclease"/>
    <property type="match status" value="1"/>
</dbReference>
<name>A0A7C4MMB7_9BACT</name>
<proteinExistence type="inferred from homology"/>
<dbReference type="SUPFAM" id="SSF55298">
    <property type="entry name" value="YjgF-like"/>
    <property type="match status" value="1"/>
</dbReference>
<evidence type="ECO:0000256" key="1">
    <source>
        <dbReference type="ARBA" id="ARBA00010552"/>
    </source>
</evidence>
<gene>
    <name evidence="2" type="ORF">ENS29_05545</name>
</gene>
<dbReference type="PROSITE" id="PS01094">
    <property type="entry name" value="UPF0076"/>
    <property type="match status" value="1"/>
</dbReference>
<reference evidence="2" key="1">
    <citation type="journal article" date="2020" name="mSystems">
        <title>Genome- and Community-Level Interaction Insights into Carbon Utilization and Element Cycling Functions of Hydrothermarchaeota in Hydrothermal Sediment.</title>
        <authorList>
            <person name="Zhou Z."/>
            <person name="Liu Y."/>
            <person name="Xu W."/>
            <person name="Pan J."/>
            <person name="Luo Z.H."/>
            <person name="Li M."/>
        </authorList>
    </citation>
    <scope>NUCLEOTIDE SEQUENCE [LARGE SCALE GENOMIC DNA]</scope>
    <source>
        <strain evidence="2">SpSt-477</strain>
    </source>
</reference>
<dbReference type="NCBIfam" id="TIGR00004">
    <property type="entry name" value="Rid family detoxifying hydrolase"/>
    <property type="match status" value="1"/>
</dbReference>
<comment type="caution">
    <text evidence="2">The sequence shown here is derived from an EMBL/GenBank/DDBJ whole genome shotgun (WGS) entry which is preliminary data.</text>
</comment>